<evidence type="ECO:0000313" key="1">
    <source>
        <dbReference type="EMBL" id="MCI84802.1"/>
    </source>
</evidence>
<evidence type="ECO:0000313" key="2">
    <source>
        <dbReference type="Proteomes" id="UP000265520"/>
    </source>
</evidence>
<comment type="caution">
    <text evidence="1">The sequence shown here is derived from an EMBL/GenBank/DDBJ whole genome shotgun (WGS) entry which is preliminary data.</text>
</comment>
<organism evidence="1 2">
    <name type="scientific">Trifolium medium</name>
    <dbReference type="NCBI Taxonomy" id="97028"/>
    <lineage>
        <taxon>Eukaryota</taxon>
        <taxon>Viridiplantae</taxon>
        <taxon>Streptophyta</taxon>
        <taxon>Embryophyta</taxon>
        <taxon>Tracheophyta</taxon>
        <taxon>Spermatophyta</taxon>
        <taxon>Magnoliopsida</taxon>
        <taxon>eudicotyledons</taxon>
        <taxon>Gunneridae</taxon>
        <taxon>Pentapetalae</taxon>
        <taxon>rosids</taxon>
        <taxon>fabids</taxon>
        <taxon>Fabales</taxon>
        <taxon>Fabaceae</taxon>
        <taxon>Papilionoideae</taxon>
        <taxon>50 kb inversion clade</taxon>
        <taxon>NPAAA clade</taxon>
        <taxon>Hologalegina</taxon>
        <taxon>IRL clade</taxon>
        <taxon>Trifolieae</taxon>
        <taxon>Trifolium</taxon>
    </lineage>
</organism>
<keyword evidence="2" id="KW-1185">Reference proteome</keyword>
<dbReference type="AlphaFoldDB" id="A0A392VBH6"/>
<dbReference type="EMBL" id="LXQA011099682">
    <property type="protein sequence ID" value="MCI84802.1"/>
    <property type="molecule type" value="Genomic_DNA"/>
</dbReference>
<sequence length="39" mass="4655">MEISKLKEIKNKLEREFAVNAEESNALQRETHQIKDDIR</sequence>
<accession>A0A392VBH6</accession>
<proteinExistence type="predicted"/>
<dbReference type="Proteomes" id="UP000265520">
    <property type="component" value="Unassembled WGS sequence"/>
</dbReference>
<protein>
    <submittedName>
        <fullName evidence="1">Golgin subfamily B member 1-like</fullName>
    </submittedName>
</protein>
<name>A0A392VBH6_9FABA</name>
<reference evidence="1 2" key="1">
    <citation type="journal article" date="2018" name="Front. Plant Sci.">
        <title>Red Clover (Trifolium pratense) and Zigzag Clover (T. medium) - A Picture of Genomic Similarities and Differences.</title>
        <authorList>
            <person name="Dluhosova J."/>
            <person name="Istvanek J."/>
            <person name="Nedelnik J."/>
            <person name="Repkova J."/>
        </authorList>
    </citation>
    <scope>NUCLEOTIDE SEQUENCE [LARGE SCALE GENOMIC DNA]</scope>
    <source>
        <strain evidence="2">cv. 10/8</strain>
        <tissue evidence="1">Leaf</tissue>
    </source>
</reference>
<feature type="non-terminal residue" evidence="1">
    <location>
        <position position="39"/>
    </location>
</feature>